<evidence type="ECO:0000313" key="3">
    <source>
        <dbReference type="Proteomes" id="UP001500449"/>
    </source>
</evidence>
<name>A0ABN2MI33_9PSEU</name>
<accession>A0ABN2MI33</accession>
<dbReference type="Proteomes" id="UP001500449">
    <property type="component" value="Unassembled WGS sequence"/>
</dbReference>
<dbReference type="CDD" id="cd03441">
    <property type="entry name" value="R_hydratase_like"/>
    <property type="match status" value="1"/>
</dbReference>
<sequence length="190" mass="20730">MTTTQDRPAPPGIGAELRYGTYEEALTYVGRESAPVEGDVEVNWATIRHYCAAIHDGNPSYWDPEVAQQTWGGLVAPPAMLMSWTIELPWKPGDFTPAPLVMGDVPLPGSSIVNVSNDTTHERPLRVGEKVAARVRIESVSPQKTTRVGTGHFITTLTTFTVEDEVVATQENTLFRFDLAASENTETSTA</sequence>
<proteinExistence type="predicted"/>
<feature type="domain" description="FAS1-like dehydratase" evidence="1">
    <location>
        <begin position="29"/>
        <end position="170"/>
    </location>
</feature>
<dbReference type="InterPro" id="IPR039569">
    <property type="entry name" value="FAS1-like_DH_region"/>
</dbReference>
<gene>
    <name evidence="2" type="ORF">GCM10009836_01700</name>
</gene>
<organism evidence="2 3">
    <name type="scientific">Pseudonocardia ailaonensis</name>
    <dbReference type="NCBI Taxonomy" id="367279"/>
    <lineage>
        <taxon>Bacteria</taxon>
        <taxon>Bacillati</taxon>
        <taxon>Actinomycetota</taxon>
        <taxon>Actinomycetes</taxon>
        <taxon>Pseudonocardiales</taxon>
        <taxon>Pseudonocardiaceae</taxon>
        <taxon>Pseudonocardia</taxon>
    </lineage>
</organism>
<dbReference type="Pfam" id="PF13452">
    <property type="entry name" value="FAS1_DH_region"/>
    <property type="match status" value="1"/>
</dbReference>
<dbReference type="EMBL" id="BAAAQK010000001">
    <property type="protein sequence ID" value="GAA1827653.1"/>
    <property type="molecule type" value="Genomic_DNA"/>
</dbReference>
<keyword evidence="3" id="KW-1185">Reference proteome</keyword>
<protein>
    <recommendedName>
        <fullName evidence="1">FAS1-like dehydratase domain-containing protein</fullName>
    </recommendedName>
</protein>
<dbReference type="RefSeq" id="WP_344411544.1">
    <property type="nucleotide sequence ID" value="NZ_BAAAQK010000001.1"/>
</dbReference>
<evidence type="ECO:0000259" key="1">
    <source>
        <dbReference type="Pfam" id="PF13452"/>
    </source>
</evidence>
<comment type="caution">
    <text evidence="2">The sequence shown here is derived from an EMBL/GenBank/DDBJ whole genome shotgun (WGS) entry which is preliminary data.</text>
</comment>
<dbReference type="SUPFAM" id="SSF54637">
    <property type="entry name" value="Thioesterase/thiol ester dehydrase-isomerase"/>
    <property type="match status" value="1"/>
</dbReference>
<dbReference type="Gene3D" id="3.10.129.10">
    <property type="entry name" value="Hotdog Thioesterase"/>
    <property type="match status" value="1"/>
</dbReference>
<evidence type="ECO:0000313" key="2">
    <source>
        <dbReference type="EMBL" id="GAA1827653.1"/>
    </source>
</evidence>
<dbReference type="InterPro" id="IPR029069">
    <property type="entry name" value="HotDog_dom_sf"/>
</dbReference>
<reference evidence="2 3" key="1">
    <citation type="journal article" date="2019" name="Int. J. Syst. Evol. Microbiol.">
        <title>The Global Catalogue of Microorganisms (GCM) 10K type strain sequencing project: providing services to taxonomists for standard genome sequencing and annotation.</title>
        <authorList>
            <consortium name="The Broad Institute Genomics Platform"/>
            <consortium name="The Broad Institute Genome Sequencing Center for Infectious Disease"/>
            <person name="Wu L."/>
            <person name="Ma J."/>
        </authorList>
    </citation>
    <scope>NUCLEOTIDE SEQUENCE [LARGE SCALE GENOMIC DNA]</scope>
    <source>
        <strain evidence="2 3">JCM 16009</strain>
    </source>
</reference>